<dbReference type="AlphaFoldDB" id="I3VIJ9"/>
<accession>I3VIJ9</accession>
<evidence type="ECO:0000256" key="1">
    <source>
        <dbReference type="SAM" id="MobiDB-lite"/>
    </source>
</evidence>
<dbReference type="InterPro" id="IPR023614">
    <property type="entry name" value="Porin_dom_sf"/>
</dbReference>
<dbReference type="Pfam" id="PF07396">
    <property type="entry name" value="Porin_O_P"/>
    <property type="match status" value="1"/>
</dbReference>
<name>I3VIJ9_9BACT</name>
<dbReference type="Gene3D" id="2.40.160.10">
    <property type="entry name" value="Porin"/>
    <property type="match status" value="1"/>
</dbReference>
<evidence type="ECO:0000256" key="2">
    <source>
        <dbReference type="SAM" id="SignalP"/>
    </source>
</evidence>
<keyword evidence="2" id="KW-0732">Signal</keyword>
<sequence length="407" mass="45279">MLRHALAALLSMFAVATPSFAQQPAPASPDSIPEPALAAGEADAEKPRRNLFPYFDWNFGVTTFHIGLGGGFDVATFEQDEDSKEQLTMDPGVKLRDFRFIANGRTKLKRLTTWQIGVMWDGVKEDWFVRQTGVMVAVPEIWGNIFIGRAKEGFSLSKVIQGYQIIPVERMTFTDATIPILADGIKWLGYVPDKHIFWNLGAFTDWLSEHQSFASYNYQFALRGGWAPMESASAGKLFHVGVNLRHGQVDNGELQLRSRPESNVAPYFIDTGKFRAESTNMAGLEAFYRPGAWMFGTEYYWQFVNSPETGDPMFHGGEVFASWFITGETRAYNTNGAFFKGISPRKTLFEGGPGAIEAVVRFSYSDFDNAGVHGGEFWRITPMVNWLPPTTPASSSSTVTACWTGST</sequence>
<dbReference type="EMBL" id="JQ970526">
    <property type="protein sequence ID" value="AFK79205.1"/>
    <property type="molecule type" value="Genomic_DNA"/>
</dbReference>
<evidence type="ECO:0000313" key="3">
    <source>
        <dbReference type="EMBL" id="AFK79205.1"/>
    </source>
</evidence>
<feature type="region of interest" description="Disordered" evidence="1">
    <location>
        <begin position="23"/>
        <end position="44"/>
    </location>
</feature>
<feature type="chain" id="PRO_5003681346" evidence="2">
    <location>
        <begin position="22"/>
        <end position="407"/>
    </location>
</feature>
<protein>
    <submittedName>
        <fullName evidence="3">Phosphate-selective porin o/p</fullName>
    </submittedName>
</protein>
<organism evidence="3">
    <name type="scientific">uncultured bacterium F42-01</name>
    <dbReference type="NCBI Taxonomy" id="1191438"/>
    <lineage>
        <taxon>Bacteria</taxon>
        <taxon>environmental samples</taxon>
    </lineage>
</organism>
<dbReference type="InterPro" id="IPR010870">
    <property type="entry name" value="Porin_O/P"/>
</dbReference>
<feature type="signal peptide" evidence="2">
    <location>
        <begin position="1"/>
        <end position="21"/>
    </location>
</feature>
<proteinExistence type="predicted"/>
<reference evidence="3" key="1">
    <citation type="submission" date="2012-04" db="EMBL/GenBank/DDBJ databases">
        <title>Characterization of mineral phosphate solubilization trait from soil metagenome.</title>
        <authorList>
            <person name="Chhabra S."/>
            <person name="Brazil D."/>
            <person name="Morrissey J."/>
            <person name="Burke J."/>
            <person name="O'Gara F."/>
            <person name="Dowling D."/>
        </authorList>
    </citation>
    <scope>NUCLEOTIDE SEQUENCE</scope>
</reference>